<protein>
    <submittedName>
        <fullName evidence="1">Uncharacterized protein</fullName>
    </submittedName>
</protein>
<dbReference type="EMBL" id="UZAI01017319">
    <property type="protein sequence ID" value="VDP23325.1"/>
    <property type="molecule type" value="Genomic_DNA"/>
</dbReference>
<reference evidence="1 2" key="1">
    <citation type="submission" date="2018-11" db="EMBL/GenBank/DDBJ databases">
        <authorList>
            <consortium name="Pathogen Informatics"/>
        </authorList>
    </citation>
    <scope>NUCLEOTIDE SEQUENCE [LARGE SCALE GENOMIC DNA]</scope>
    <source>
        <strain evidence="1 2">Zambia</strain>
    </source>
</reference>
<name>A0A183MME7_9TREM</name>
<dbReference type="Proteomes" id="UP000277204">
    <property type="component" value="Unassembled WGS sequence"/>
</dbReference>
<proteinExistence type="predicted"/>
<dbReference type="AlphaFoldDB" id="A0A183MME7"/>
<evidence type="ECO:0000313" key="1">
    <source>
        <dbReference type="EMBL" id="VDP23325.1"/>
    </source>
</evidence>
<sequence length="219" mass="24946">GIVKESDLNPQNGNEKLSIDNIYHFGGCHQSHPDSENLEKLKTALRQALGLDPNLPKQCVMMDLEHQNRLSLLAIETLIEQEDIDVHPYGRGGIYEGILYRNRPKEKINIISAFIWFVFVSSVAIMAGTIVTVAGKYKLMYKFVTHVKYLYLTNPLTKLGHRCVPKDEKLTVYVNFIDIGKAIKEVSHIKLSPVLRDFEIRVTLFLWINDILAKQKGVV</sequence>
<accession>A0A183MME7</accession>
<organism evidence="1 2">
    <name type="scientific">Schistosoma margrebowiei</name>
    <dbReference type="NCBI Taxonomy" id="48269"/>
    <lineage>
        <taxon>Eukaryota</taxon>
        <taxon>Metazoa</taxon>
        <taxon>Spiralia</taxon>
        <taxon>Lophotrochozoa</taxon>
        <taxon>Platyhelminthes</taxon>
        <taxon>Trematoda</taxon>
        <taxon>Digenea</taxon>
        <taxon>Strigeidida</taxon>
        <taxon>Schistosomatoidea</taxon>
        <taxon>Schistosomatidae</taxon>
        <taxon>Schistosoma</taxon>
    </lineage>
</organism>
<feature type="non-terminal residue" evidence="1">
    <location>
        <position position="1"/>
    </location>
</feature>
<evidence type="ECO:0000313" key="2">
    <source>
        <dbReference type="Proteomes" id="UP000277204"/>
    </source>
</evidence>
<gene>
    <name evidence="1" type="ORF">SMRZ_LOCUS17222</name>
</gene>
<keyword evidence="2" id="KW-1185">Reference proteome</keyword>